<sequence>MEADSNENSGFIAELTKALQDMRRAMTNGQFSFQNPVSRFMADDFCVKTCGMEDIQFAAKEIGKMMAASRVCFVLLTVISIACMLSLTISIVRYLSNRKDFCKCTRKLYEAIELDSSTTFTTAQVKKPDYVDRILSPKV</sequence>
<keyword evidence="1" id="KW-0472">Membrane</keyword>
<organism evidence="2 3">
    <name type="scientific">Gnathostoma spinigerum</name>
    <dbReference type="NCBI Taxonomy" id="75299"/>
    <lineage>
        <taxon>Eukaryota</taxon>
        <taxon>Metazoa</taxon>
        <taxon>Ecdysozoa</taxon>
        <taxon>Nematoda</taxon>
        <taxon>Chromadorea</taxon>
        <taxon>Rhabditida</taxon>
        <taxon>Spirurina</taxon>
        <taxon>Gnathostomatomorpha</taxon>
        <taxon>Gnathostomatoidea</taxon>
        <taxon>Gnathostomatidae</taxon>
        <taxon>Gnathostoma</taxon>
    </lineage>
</organism>
<evidence type="ECO:0000313" key="2">
    <source>
        <dbReference type="EMBL" id="MFH4976842.1"/>
    </source>
</evidence>
<evidence type="ECO:0000313" key="3">
    <source>
        <dbReference type="Proteomes" id="UP001608902"/>
    </source>
</evidence>
<keyword evidence="3" id="KW-1185">Reference proteome</keyword>
<proteinExistence type="predicted"/>
<name>A0ABD6EC57_9BILA</name>
<reference evidence="2 3" key="1">
    <citation type="submission" date="2024-08" db="EMBL/GenBank/DDBJ databases">
        <title>Gnathostoma spinigerum genome.</title>
        <authorList>
            <person name="Gonzalez-Bertolin B."/>
            <person name="Monzon S."/>
            <person name="Zaballos A."/>
            <person name="Jimenez P."/>
            <person name="Dekumyoy P."/>
            <person name="Varona S."/>
            <person name="Cuesta I."/>
            <person name="Sumanam S."/>
            <person name="Adisakwattana P."/>
            <person name="Gasser R.B."/>
            <person name="Hernandez-Gonzalez A."/>
            <person name="Young N.D."/>
            <person name="Perteguer M.J."/>
        </authorList>
    </citation>
    <scope>NUCLEOTIDE SEQUENCE [LARGE SCALE GENOMIC DNA]</scope>
    <source>
        <strain evidence="2">AL3</strain>
        <tissue evidence="2">Liver</tissue>
    </source>
</reference>
<evidence type="ECO:0000256" key="1">
    <source>
        <dbReference type="SAM" id="Phobius"/>
    </source>
</evidence>
<feature type="transmembrane region" description="Helical" evidence="1">
    <location>
        <begin position="71"/>
        <end position="95"/>
    </location>
</feature>
<keyword evidence="1" id="KW-1133">Transmembrane helix</keyword>
<dbReference type="EMBL" id="JBGFUD010001858">
    <property type="protein sequence ID" value="MFH4976842.1"/>
    <property type="molecule type" value="Genomic_DNA"/>
</dbReference>
<keyword evidence="1" id="KW-0812">Transmembrane</keyword>
<accession>A0ABD6EC57</accession>
<comment type="caution">
    <text evidence="2">The sequence shown here is derived from an EMBL/GenBank/DDBJ whole genome shotgun (WGS) entry which is preliminary data.</text>
</comment>
<protein>
    <submittedName>
        <fullName evidence="2">Uncharacterized protein</fullName>
    </submittedName>
</protein>
<dbReference type="AlphaFoldDB" id="A0ABD6EC57"/>
<dbReference type="Proteomes" id="UP001608902">
    <property type="component" value="Unassembled WGS sequence"/>
</dbReference>
<gene>
    <name evidence="2" type="ORF">AB6A40_003551</name>
</gene>